<dbReference type="SUPFAM" id="SSF52172">
    <property type="entry name" value="CheY-like"/>
    <property type="match status" value="1"/>
</dbReference>
<evidence type="ECO:0000256" key="4">
    <source>
        <dbReference type="ARBA" id="ARBA00048267"/>
    </source>
</evidence>
<dbReference type="PROSITE" id="PS50110">
    <property type="entry name" value="RESPONSE_REGULATORY"/>
    <property type="match status" value="1"/>
</dbReference>
<dbReference type="CDD" id="cd16432">
    <property type="entry name" value="CheB_Rec"/>
    <property type="match status" value="1"/>
</dbReference>
<dbReference type="InterPro" id="IPR008248">
    <property type="entry name" value="CheB-like"/>
</dbReference>
<dbReference type="NCBIfam" id="NF009206">
    <property type="entry name" value="PRK12555.1"/>
    <property type="match status" value="1"/>
</dbReference>
<keyword evidence="11" id="KW-1185">Reference proteome</keyword>
<protein>
    <recommendedName>
        <fullName evidence="5">Protein-glutamate methylesterase/protein-glutamine glutaminase</fullName>
        <ecNumber evidence="5">3.1.1.61</ecNumber>
        <ecNumber evidence="5">3.5.1.44</ecNumber>
    </recommendedName>
</protein>
<sequence>MQKKKVLVVDDSALMRKILTTLLSLDPSIDVVGSAIDPFDARAKIKQLQPDVLTLDVEMPGMNGLAFLDNLMRLRPMPVVMVSTLTSQGAPVTLKALELGAFDFIAKPTDKSIQSLGLFGDELCYKVKLACSANLRLMREPLTTLLTSRDVQEDRLIAIGASTGGTEALRELLTPLVPPFPPIVVTQHIPKHFSGAFAKRLNEHCRLTVIEVTSEEVIKQDHVYIAPGDSHLKVQRSGRGYTCQLFDGPAVNRHKPSVDVLFDSVAKVYGDKAIGVMLTGMGKDGAEGLLAMRDAGALTIAQDEASSVVWGMPGAAVRLGAAMDIVSLSNIAPTLATLVERNIANVKRTAHDSI</sequence>
<comment type="catalytic activity">
    <reaction evidence="5">
        <text>L-glutaminyl-[protein] + H2O = L-glutamyl-[protein] + NH4(+)</text>
        <dbReference type="Rhea" id="RHEA:16441"/>
        <dbReference type="Rhea" id="RHEA-COMP:10207"/>
        <dbReference type="Rhea" id="RHEA-COMP:10208"/>
        <dbReference type="ChEBI" id="CHEBI:15377"/>
        <dbReference type="ChEBI" id="CHEBI:28938"/>
        <dbReference type="ChEBI" id="CHEBI:29973"/>
        <dbReference type="ChEBI" id="CHEBI:30011"/>
        <dbReference type="EC" id="3.5.1.44"/>
    </reaction>
</comment>
<evidence type="ECO:0000259" key="9">
    <source>
        <dbReference type="PROSITE" id="PS50122"/>
    </source>
</evidence>
<dbReference type="NCBIfam" id="NF001965">
    <property type="entry name" value="PRK00742.1"/>
    <property type="match status" value="1"/>
</dbReference>
<dbReference type="GO" id="GO:0005737">
    <property type="term" value="C:cytoplasm"/>
    <property type="evidence" value="ECO:0007669"/>
    <property type="project" value="UniProtKB-SubCell"/>
</dbReference>
<dbReference type="PIRSF" id="PIRSF000876">
    <property type="entry name" value="RR_chemtxs_CheB"/>
    <property type="match status" value="1"/>
</dbReference>
<keyword evidence="3 5" id="KW-0378">Hydrolase</keyword>
<accession>A0A5J6WMI4</accession>
<dbReference type="Gene3D" id="3.40.50.2300">
    <property type="match status" value="1"/>
</dbReference>
<evidence type="ECO:0000256" key="5">
    <source>
        <dbReference type="HAMAP-Rule" id="MF_00099"/>
    </source>
</evidence>
<dbReference type="SUPFAM" id="SSF52738">
    <property type="entry name" value="Methylesterase CheB, C-terminal domain"/>
    <property type="match status" value="1"/>
</dbReference>
<dbReference type="EC" id="3.1.1.61" evidence="5"/>
<feature type="active site" evidence="5 6">
    <location>
        <position position="162"/>
    </location>
</feature>
<dbReference type="Gene3D" id="3.40.50.180">
    <property type="entry name" value="Methylesterase CheB, C-terminal domain"/>
    <property type="match status" value="1"/>
</dbReference>
<dbReference type="GO" id="GO:0050568">
    <property type="term" value="F:protein-glutamine glutaminase activity"/>
    <property type="evidence" value="ECO:0007669"/>
    <property type="project" value="UniProtKB-UniRule"/>
</dbReference>
<name>A0A5J6WMI4_MORMI</name>
<dbReference type="EC" id="3.5.1.44" evidence="5"/>
<comment type="subcellular location">
    <subcellularLocation>
        <location evidence="5">Cytoplasm</location>
    </subcellularLocation>
</comment>
<dbReference type="GO" id="GO:0000156">
    <property type="term" value="F:phosphorelay response regulator activity"/>
    <property type="evidence" value="ECO:0007669"/>
    <property type="project" value="InterPro"/>
</dbReference>
<dbReference type="InterPro" id="IPR001789">
    <property type="entry name" value="Sig_transdc_resp-reg_receiver"/>
</dbReference>
<evidence type="ECO:0000259" key="8">
    <source>
        <dbReference type="PROSITE" id="PS50110"/>
    </source>
</evidence>
<dbReference type="RefSeq" id="WP_019441173.1">
    <property type="nucleotide sequence ID" value="NZ_ALOE01000014.1"/>
</dbReference>
<keyword evidence="5 7" id="KW-0597">Phosphoprotein</keyword>
<dbReference type="GO" id="GO:0006935">
    <property type="term" value="P:chemotaxis"/>
    <property type="evidence" value="ECO:0007669"/>
    <property type="project" value="UniProtKB-UniRule"/>
</dbReference>
<evidence type="ECO:0000256" key="2">
    <source>
        <dbReference type="ARBA" id="ARBA00022500"/>
    </source>
</evidence>
<proteinExistence type="inferred from homology"/>
<dbReference type="GO" id="GO:0008984">
    <property type="term" value="F:protein-glutamate methylesterase activity"/>
    <property type="evidence" value="ECO:0007669"/>
    <property type="project" value="UniProtKB-UniRule"/>
</dbReference>
<dbReference type="EMBL" id="CP044399">
    <property type="protein sequence ID" value="QFI39386.1"/>
    <property type="molecule type" value="Genomic_DNA"/>
</dbReference>
<feature type="modified residue" description="4-aspartylphosphate" evidence="5 7">
    <location>
        <position position="56"/>
    </location>
</feature>
<evidence type="ECO:0000256" key="6">
    <source>
        <dbReference type="PROSITE-ProRule" id="PRU00050"/>
    </source>
</evidence>
<comment type="PTM">
    <text evidence="5">Phosphorylated by CheA. Phosphorylation of the N-terminal regulatory domain activates the methylesterase activity.</text>
</comment>
<dbReference type="PANTHER" id="PTHR42872">
    <property type="entry name" value="PROTEIN-GLUTAMATE METHYLESTERASE/PROTEIN-GLUTAMINE GLUTAMINASE"/>
    <property type="match status" value="1"/>
</dbReference>
<comment type="function">
    <text evidence="5">Involved in chemotaxis. Part of a chemotaxis signal transduction system that modulates chemotaxis in response to various stimuli. Catalyzes the demethylation of specific methylglutamate residues introduced into the chemoreceptors (methyl-accepting chemotaxis proteins or MCP) by CheR. Also mediates the irreversible deamidation of specific glutamine residues to glutamic acid.</text>
</comment>
<dbReference type="InterPro" id="IPR035909">
    <property type="entry name" value="CheB_C"/>
</dbReference>
<keyword evidence="2 5" id="KW-0145">Chemotaxis</keyword>
<dbReference type="HAMAP" id="MF_00099">
    <property type="entry name" value="CheB_chemtxs"/>
    <property type="match status" value="1"/>
</dbReference>
<feature type="domain" description="CheB-type methylesterase" evidence="9">
    <location>
        <begin position="141"/>
        <end position="342"/>
    </location>
</feature>
<dbReference type="InterPro" id="IPR011006">
    <property type="entry name" value="CheY-like_superfamily"/>
</dbReference>
<comment type="similarity">
    <text evidence="5">Belongs to the CheB family.</text>
</comment>
<dbReference type="Proteomes" id="UP000327424">
    <property type="component" value="Chromosome"/>
</dbReference>
<evidence type="ECO:0000313" key="11">
    <source>
        <dbReference type="Proteomes" id="UP000327424"/>
    </source>
</evidence>
<dbReference type="KEGG" id="mmaa:FR932_16865"/>
<feature type="active site" evidence="5 6">
    <location>
        <position position="284"/>
    </location>
</feature>
<feature type="active site" evidence="5 6">
    <location>
        <position position="188"/>
    </location>
</feature>
<organism evidence="10 11">
    <name type="scientific">Moritella marina ATCC 15381</name>
    <dbReference type="NCBI Taxonomy" id="1202962"/>
    <lineage>
        <taxon>Bacteria</taxon>
        <taxon>Pseudomonadati</taxon>
        <taxon>Pseudomonadota</taxon>
        <taxon>Gammaproteobacteria</taxon>
        <taxon>Alteromonadales</taxon>
        <taxon>Moritellaceae</taxon>
        <taxon>Moritella</taxon>
    </lineage>
</organism>
<evidence type="ECO:0000313" key="10">
    <source>
        <dbReference type="EMBL" id="QFI39386.1"/>
    </source>
</evidence>
<evidence type="ECO:0000256" key="3">
    <source>
        <dbReference type="ARBA" id="ARBA00022801"/>
    </source>
</evidence>
<dbReference type="PROSITE" id="PS50122">
    <property type="entry name" value="CHEB"/>
    <property type="match status" value="1"/>
</dbReference>
<dbReference type="CDD" id="cd17541">
    <property type="entry name" value="REC_CheB-like"/>
    <property type="match status" value="1"/>
</dbReference>
<dbReference type="PANTHER" id="PTHR42872:SF6">
    <property type="entry name" value="PROTEIN-GLUTAMATE METHYLESTERASE_PROTEIN-GLUTAMINE GLUTAMINASE"/>
    <property type="match status" value="1"/>
</dbReference>
<feature type="domain" description="Response regulatory" evidence="8">
    <location>
        <begin position="5"/>
        <end position="122"/>
    </location>
</feature>
<dbReference type="OrthoDB" id="9793421at2"/>
<gene>
    <name evidence="5" type="primary">cheB</name>
    <name evidence="10" type="ORF">FR932_16865</name>
</gene>
<evidence type="ECO:0000256" key="1">
    <source>
        <dbReference type="ARBA" id="ARBA00022490"/>
    </source>
</evidence>
<dbReference type="Pfam" id="PF00072">
    <property type="entry name" value="Response_reg"/>
    <property type="match status" value="1"/>
</dbReference>
<comment type="domain">
    <text evidence="5">Contains a C-terminal catalytic domain, and an N-terminal region which modulates catalytic activity.</text>
</comment>
<keyword evidence="1 5" id="KW-0963">Cytoplasm</keyword>
<dbReference type="AlphaFoldDB" id="A0A5J6WMI4"/>
<dbReference type="SMART" id="SM00448">
    <property type="entry name" value="REC"/>
    <property type="match status" value="1"/>
</dbReference>
<evidence type="ECO:0000256" key="7">
    <source>
        <dbReference type="PROSITE-ProRule" id="PRU00169"/>
    </source>
</evidence>
<comment type="catalytic activity">
    <reaction evidence="4 5">
        <text>[protein]-L-glutamate 5-O-methyl ester + H2O = L-glutamyl-[protein] + methanol + H(+)</text>
        <dbReference type="Rhea" id="RHEA:23236"/>
        <dbReference type="Rhea" id="RHEA-COMP:10208"/>
        <dbReference type="Rhea" id="RHEA-COMP:10311"/>
        <dbReference type="ChEBI" id="CHEBI:15377"/>
        <dbReference type="ChEBI" id="CHEBI:15378"/>
        <dbReference type="ChEBI" id="CHEBI:17790"/>
        <dbReference type="ChEBI" id="CHEBI:29973"/>
        <dbReference type="ChEBI" id="CHEBI:82795"/>
        <dbReference type="EC" id="3.1.1.61"/>
    </reaction>
</comment>
<reference evidence="10 11" key="1">
    <citation type="submission" date="2019-09" db="EMBL/GenBank/DDBJ databases">
        <title>Hybrid Assembly of the complete Genome of the Deep-Sea Bacterium Moritella marina from long Nanopore and Illumina reads.</title>
        <authorList>
            <person name="Magin S."/>
            <person name="Georgoulis A."/>
            <person name="Papadimitriou K."/>
            <person name="Iliakis G."/>
            <person name="Vorgias C.E."/>
        </authorList>
    </citation>
    <scope>NUCLEOTIDE SEQUENCE [LARGE SCALE GENOMIC DNA]</scope>
    <source>
        <strain evidence="10 11">MP-1</strain>
    </source>
</reference>
<dbReference type="Pfam" id="PF01339">
    <property type="entry name" value="CheB_methylest"/>
    <property type="match status" value="1"/>
</dbReference>
<dbReference type="InterPro" id="IPR000673">
    <property type="entry name" value="Sig_transdc_resp-reg_Me-estase"/>
</dbReference>